<evidence type="ECO:0000313" key="2">
    <source>
        <dbReference type="EMBL" id="TKD00550.1"/>
    </source>
</evidence>
<keyword evidence="4" id="KW-1185">Reference proteome</keyword>
<proteinExistence type="predicted"/>
<dbReference type="EMBL" id="SSMQ01000042">
    <property type="protein sequence ID" value="TKD01077.1"/>
    <property type="molecule type" value="Genomic_DNA"/>
</dbReference>
<dbReference type="PANTHER" id="PTHR36124:SF1">
    <property type="entry name" value="ER-BOUND OXYGENASE MPAB_MPAB'_RUBBER OXYGENASE CATALYTIC DOMAIN-CONTAINING PROTEIN"/>
    <property type="match status" value="1"/>
</dbReference>
<dbReference type="Proteomes" id="UP000309215">
    <property type="component" value="Unassembled WGS sequence"/>
</dbReference>
<dbReference type="Pfam" id="PF09995">
    <property type="entry name" value="MPAB_Lcp_cat"/>
    <property type="match status" value="1"/>
</dbReference>
<protein>
    <submittedName>
        <fullName evidence="2">DUF2236 domain-containing protein</fullName>
    </submittedName>
</protein>
<gene>
    <name evidence="3" type="ORF">E8A74_32475</name>
    <name evidence="2" type="ORF">E8A74_34175</name>
</gene>
<reference evidence="2 4" key="1">
    <citation type="submission" date="2019-04" db="EMBL/GenBank/DDBJ databases">
        <authorList>
            <person name="Li Y."/>
            <person name="Wang J."/>
        </authorList>
    </citation>
    <scope>NUCLEOTIDE SEQUENCE [LARGE SCALE GENOMIC DNA]</scope>
    <source>
        <strain evidence="2 4">DSM 14668</strain>
    </source>
</reference>
<evidence type="ECO:0000313" key="4">
    <source>
        <dbReference type="Proteomes" id="UP000309215"/>
    </source>
</evidence>
<dbReference type="InterPro" id="IPR018713">
    <property type="entry name" value="MPAB/Lcp_cat_dom"/>
</dbReference>
<feature type="domain" description="ER-bound oxygenase mpaB/mpaB'/Rubber oxygenase catalytic" evidence="1">
    <location>
        <begin position="66"/>
        <end position="250"/>
    </location>
</feature>
<comment type="caution">
    <text evidence="2">The sequence shown here is derived from an EMBL/GenBank/DDBJ whole genome shotgun (WGS) entry which is preliminary data.</text>
</comment>
<accession>A0A4U1J0T8</accession>
<dbReference type="EMBL" id="SSMQ01000046">
    <property type="protein sequence ID" value="TKD00550.1"/>
    <property type="molecule type" value="Genomic_DNA"/>
</dbReference>
<dbReference type="PANTHER" id="PTHR36124">
    <property type="match status" value="1"/>
</dbReference>
<dbReference type="RefSeq" id="WP_136933005.1">
    <property type="nucleotide sequence ID" value="NZ_SSMQ01000042.1"/>
</dbReference>
<dbReference type="OrthoDB" id="836517at2"/>
<evidence type="ECO:0000313" key="3">
    <source>
        <dbReference type="EMBL" id="TKD01077.1"/>
    </source>
</evidence>
<evidence type="ECO:0000259" key="1">
    <source>
        <dbReference type="Pfam" id="PF09995"/>
    </source>
</evidence>
<organism evidence="2 4">
    <name type="scientific">Polyangium fumosum</name>
    <dbReference type="NCBI Taxonomy" id="889272"/>
    <lineage>
        <taxon>Bacteria</taxon>
        <taxon>Pseudomonadati</taxon>
        <taxon>Myxococcota</taxon>
        <taxon>Polyangia</taxon>
        <taxon>Polyangiales</taxon>
        <taxon>Polyangiaceae</taxon>
        <taxon>Polyangium</taxon>
    </lineage>
</organism>
<sequence>MKLPIFLRTRRWDDEIARLDPERDYEAIIFALSNHVFPFEILLAMEIAQLRTFTIPTISKLLHATGQYEREGPKRLDDTKAILSEIHRPGLESRASREMVEHLNRIHGLYRISNDDFLYTLSTFVFDPILFIDKWGHRPMTEKEKDAFYFLYRRLGELMHIRDIPQSRAAFFAWRQDYERRAQRYTSENEAVARGLLIAVQGLLPPALVPILEPAVVFLTADTGFRDALGLREPDPGLARSLRVFFAVYRRAARHVSLYEERKFEDSDIYRNYPTYPEGYDRLRLGPTKVLEILAKRGAERAVAGE</sequence>
<name>A0A4U1J0T8_9BACT</name>
<dbReference type="InterPro" id="IPR046366">
    <property type="entry name" value="MPAB"/>
</dbReference>
<dbReference type="AlphaFoldDB" id="A0A4U1J0T8"/>
<dbReference type="GO" id="GO:0016491">
    <property type="term" value="F:oxidoreductase activity"/>
    <property type="evidence" value="ECO:0007669"/>
    <property type="project" value="InterPro"/>
</dbReference>